<dbReference type="RefSeq" id="WP_259542631.1">
    <property type="nucleotide sequence ID" value="NZ_JANLCJ010000071.1"/>
</dbReference>
<reference evidence="1" key="1">
    <citation type="submission" date="2022-08" db="EMBL/GenBank/DDBJ databases">
        <authorList>
            <person name="Deng Y."/>
            <person name="Han X.-F."/>
            <person name="Zhang Y.-Q."/>
        </authorList>
    </citation>
    <scope>NUCLEOTIDE SEQUENCE</scope>
    <source>
        <strain evidence="1">CPCC 203386</strain>
    </source>
</reference>
<organism evidence="1 2">
    <name type="scientific">Herbiconiux daphne</name>
    <dbReference type="NCBI Taxonomy" id="2970914"/>
    <lineage>
        <taxon>Bacteria</taxon>
        <taxon>Bacillati</taxon>
        <taxon>Actinomycetota</taxon>
        <taxon>Actinomycetes</taxon>
        <taxon>Micrococcales</taxon>
        <taxon>Microbacteriaceae</taxon>
        <taxon>Herbiconiux</taxon>
    </lineage>
</organism>
<evidence type="ECO:0000313" key="2">
    <source>
        <dbReference type="Proteomes" id="UP001165586"/>
    </source>
</evidence>
<protein>
    <submittedName>
        <fullName evidence="1">Uncharacterized protein</fullName>
    </submittedName>
</protein>
<proteinExistence type="predicted"/>
<dbReference type="Proteomes" id="UP001165586">
    <property type="component" value="Unassembled WGS sequence"/>
</dbReference>
<keyword evidence="2" id="KW-1185">Reference proteome</keyword>
<name>A0ABT2H9G9_9MICO</name>
<dbReference type="EMBL" id="JANLCJ010000071">
    <property type="protein sequence ID" value="MCS5736590.1"/>
    <property type="molecule type" value="Genomic_DNA"/>
</dbReference>
<accession>A0ABT2H9G9</accession>
<comment type="caution">
    <text evidence="1">The sequence shown here is derived from an EMBL/GenBank/DDBJ whole genome shotgun (WGS) entry which is preliminary data.</text>
</comment>
<gene>
    <name evidence="1" type="ORF">N1032_22950</name>
</gene>
<sequence>YLFIREVLPPQAELVFIWEKQGTAFPFSKKRKDGSRATHKEWADKNGFRNWHQLEFKLDLLDK</sequence>
<feature type="non-terminal residue" evidence="1">
    <location>
        <position position="1"/>
    </location>
</feature>
<evidence type="ECO:0000313" key="1">
    <source>
        <dbReference type="EMBL" id="MCS5736590.1"/>
    </source>
</evidence>